<dbReference type="Proteomes" id="UP001056429">
    <property type="component" value="Unassembled WGS sequence"/>
</dbReference>
<accession>A0A9J6P967</accession>
<protein>
    <submittedName>
        <fullName evidence="1">Uncharacterized protein</fullName>
    </submittedName>
</protein>
<dbReference type="RefSeq" id="WP_250861062.1">
    <property type="nucleotide sequence ID" value="NZ_JAGSOJ010000004.1"/>
</dbReference>
<reference evidence="1" key="1">
    <citation type="journal article" date="2021" name="mSystems">
        <title>Bacteria and Archaea Synergistically Convert Glycine Betaine to Biogenic Methane in the Formosa Cold Seep of the South China Sea.</title>
        <authorList>
            <person name="Li L."/>
            <person name="Zhang W."/>
            <person name="Zhang S."/>
            <person name="Song L."/>
            <person name="Sun Q."/>
            <person name="Zhang H."/>
            <person name="Xiang H."/>
            <person name="Dong X."/>
        </authorList>
    </citation>
    <scope>NUCLEOTIDE SEQUENCE</scope>
    <source>
        <strain evidence="1">ZWT</strain>
    </source>
</reference>
<organism evidence="1 2">
    <name type="scientific">Oceanirhabdus seepicola</name>
    <dbReference type="NCBI Taxonomy" id="2828781"/>
    <lineage>
        <taxon>Bacteria</taxon>
        <taxon>Bacillati</taxon>
        <taxon>Bacillota</taxon>
        <taxon>Clostridia</taxon>
        <taxon>Eubacteriales</taxon>
        <taxon>Clostridiaceae</taxon>
        <taxon>Oceanirhabdus</taxon>
    </lineage>
</organism>
<gene>
    <name evidence="1" type="ORF">KDK92_19480</name>
</gene>
<dbReference type="AlphaFoldDB" id="A0A9J6P967"/>
<proteinExistence type="predicted"/>
<reference evidence="1" key="2">
    <citation type="submission" date="2021-04" db="EMBL/GenBank/DDBJ databases">
        <authorList>
            <person name="Dong X."/>
        </authorList>
    </citation>
    <scope>NUCLEOTIDE SEQUENCE</scope>
    <source>
        <strain evidence="1">ZWT</strain>
    </source>
</reference>
<evidence type="ECO:0000313" key="2">
    <source>
        <dbReference type="Proteomes" id="UP001056429"/>
    </source>
</evidence>
<evidence type="ECO:0000313" key="1">
    <source>
        <dbReference type="EMBL" id="MCM1991928.1"/>
    </source>
</evidence>
<comment type="caution">
    <text evidence="1">The sequence shown here is derived from an EMBL/GenBank/DDBJ whole genome shotgun (WGS) entry which is preliminary data.</text>
</comment>
<keyword evidence="2" id="KW-1185">Reference proteome</keyword>
<dbReference type="EMBL" id="JAGSOJ010000004">
    <property type="protein sequence ID" value="MCM1991928.1"/>
    <property type="molecule type" value="Genomic_DNA"/>
</dbReference>
<sequence length="390" mass="44947">MYYFEKLKQATLVDKKVVTKVDKYIKTKYPNNTDSVNTSIIKDALNKVVNKELEELNITEKDDVINGVIEQAITNKGNDITKYDVLKVCSNIIDKQSSSIKEIGNWIENSVDYTVHKDEVVEFLDNIKGIDYLGDYSVVQTETHQEELVTIPHVVVKSTSDLMRAIKGFLTTLTAEEVYKIARRSFIAILIMTGAFYMFNESVGIAESNGGLTQKEYRSNLAEEYGVYSMELEKAKVNYDILACHPFLPDYFDYIEIDEMKLKEYLSKRNSLLIEDEYFYDIIQTSKEFNLNPLILFAITGQEQGFVPRENDDANKIVNNPFNVFISWRHYNTNIKDSSEIAARTVINLGKGAIEGQNIFKWINRLYADDPNWHKGVEELFWGMMEYCKA</sequence>
<name>A0A9J6P967_9CLOT</name>